<organism evidence="1 2">
    <name type="scientific">Tilletia laevis</name>
    <dbReference type="NCBI Taxonomy" id="157183"/>
    <lineage>
        <taxon>Eukaryota</taxon>
        <taxon>Fungi</taxon>
        <taxon>Dikarya</taxon>
        <taxon>Basidiomycota</taxon>
        <taxon>Ustilaginomycotina</taxon>
        <taxon>Exobasidiomycetes</taxon>
        <taxon>Tilletiales</taxon>
        <taxon>Tilletiaceae</taxon>
        <taxon>Tilletia</taxon>
    </lineage>
</organism>
<dbReference type="SUPFAM" id="SSF56815">
    <property type="entry name" value="Sec1/munc18-like (SM) proteins"/>
    <property type="match status" value="1"/>
</dbReference>
<keyword evidence="2" id="KW-1185">Reference proteome</keyword>
<evidence type="ECO:0000313" key="2">
    <source>
        <dbReference type="Proteomes" id="UP000836404"/>
    </source>
</evidence>
<evidence type="ECO:0000313" key="1">
    <source>
        <dbReference type="EMBL" id="CAD6929136.1"/>
    </source>
</evidence>
<dbReference type="EMBL" id="CAJHJF010002707">
    <property type="protein sequence ID" value="CAD6929136.1"/>
    <property type="molecule type" value="Genomic_DNA"/>
</dbReference>
<feature type="non-terminal residue" evidence="1">
    <location>
        <position position="1"/>
    </location>
</feature>
<dbReference type="InterPro" id="IPR036045">
    <property type="entry name" value="Sec1-like_sf"/>
</dbReference>
<dbReference type="InterPro" id="IPR042099">
    <property type="entry name" value="ANL_N_sf"/>
</dbReference>
<reference evidence="1 2" key="1">
    <citation type="submission" date="2020-10" db="EMBL/GenBank/DDBJ databases">
        <authorList>
            <person name="Sedaghatjoo S."/>
        </authorList>
    </citation>
    <scope>NUCLEOTIDE SEQUENCE [LARGE SCALE GENOMIC DNA]</scope>
    <source>
        <strain evidence="1 2">LLFL</strain>
    </source>
</reference>
<dbReference type="GO" id="GO:0005829">
    <property type="term" value="C:cytosol"/>
    <property type="evidence" value="ECO:0007669"/>
    <property type="project" value="TreeGrafter"/>
</dbReference>
<proteinExistence type="predicted"/>
<dbReference type="Gene3D" id="3.40.50.12780">
    <property type="entry name" value="N-terminal domain of ligase-like"/>
    <property type="match status" value="1"/>
</dbReference>
<accession>A0A9N8LMN2</accession>
<gene>
    <name evidence="1" type="ORF">JKILLFL_G8115</name>
</gene>
<dbReference type="SUPFAM" id="SSF56801">
    <property type="entry name" value="Acetyl-CoA synthetase-like"/>
    <property type="match status" value="1"/>
</dbReference>
<dbReference type="Gene3D" id="3.40.50.2060">
    <property type="match status" value="1"/>
</dbReference>
<comment type="caution">
    <text evidence="1">The sequence shown here is derived from an EMBL/GenBank/DDBJ whole genome shotgun (WGS) entry which is preliminary data.</text>
</comment>
<dbReference type="InterPro" id="IPR043154">
    <property type="entry name" value="Sec-1-like_dom1"/>
</dbReference>
<dbReference type="AlphaFoldDB" id="A0A9N8LMN2"/>
<dbReference type="Proteomes" id="UP000836404">
    <property type="component" value="Unassembled WGS sequence"/>
</dbReference>
<protein>
    <submittedName>
        <fullName evidence="1">Uncharacterized protein</fullName>
    </submittedName>
</protein>
<dbReference type="GO" id="GO:0006085">
    <property type="term" value="P:acetyl-CoA biosynthetic process"/>
    <property type="evidence" value="ECO:0007669"/>
    <property type="project" value="TreeGrafter"/>
</dbReference>
<dbReference type="PANTHER" id="PTHR24095:SF14">
    <property type="entry name" value="ACETYL-COENZYME A SYNTHETASE 1"/>
    <property type="match status" value="1"/>
</dbReference>
<name>A0A9N8LMN2_9BASI</name>
<sequence length="246" mass="26940">SPDPPGERHHHREHRAQASTTARLRGCGAAYILCPTSKNVEAIINDLAPDIGELKYAAGHIFFMDALSEPRLRRLTNSPAERKLKKLIELFVNIWPESLRDRANDCEARVLITTDEGKRGGRTIATKSIADAAVKQCPGIEHVIVVQRTGAKVDFDEKRDIWWHEAAAKERSYCPTARLPWSRPRTLSSSSTLLARPSSQKVSYSPPPGAGYLLGTALTASTSLMTLSPFSAPVPLKGHASRVSGQ</sequence>
<dbReference type="GO" id="GO:0003987">
    <property type="term" value="F:acetate-CoA ligase activity"/>
    <property type="evidence" value="ECO:0007669"/>
    <property type="project" value="TreeGrafter"/>
</dbReference>
<dbReference type="PANTHER" id="PTHR24095">
    <property type="entry name" value="ACETYL-COENZYME A SYNTHETASE"/>
    <property type="match status" value="1"/>
</dbReference>